<organism evidence="9 10">
    <name type="scientific">Paenibacillus cellulosilyticus</name>
    <dbReference type="NCBI Taxonomy" id="375489"/>
    <lineage>
        <taxon>Bacteria</taxon>
        <taxon>Bacillati</taxon>
        <taxon>Bacillota</taxon>
        <taxon>Bacilli</taxon>
        <taxon>Bacillales</taxon>
        <taxon>Paenibacillaceae</taxon>
        <taxon>Paenibacillus</taxon>
    </lineage>
</organism>
<keyword evidence="6 7" id="KW-0472">Membrane</keyword>
<feature type="transmembrane region" description="Helical" evidence="7">
    <location>
        <begin position="44"/>
        <end position="63"/>
    </location>
</feature>
<evidence type="ECO:0000256" key="3">
    <source>
        <dbReference type="ARBA" id="ARBA00022448"/>
    </source>
</evidence>
<keyword evidence="3" id="KW-0813">Transport</keyword>
<dbReference type="PANTHER" id="PTHR23514">
    <property type="entry name" value="BYPASS OF STOP CODON PROTEIN 6"/>
    <property type="match status" value="1"/>
</dbReference>
<name>A0A2V2YXP1_9BACL</name>
<sequence length="410" mass="44185">MRKLIAIGSLSYFLIGLAMVLTGAVLEPIIAYYDLDYKEGSLWISDQFVGYLLGVLAAPLITARIGKRSTLVIAFGCLTVAQAAYSMLPPWGLMLVIAPLAGVGFGMAEAIVGATIIDLSDESSKASSMSFLEVFFGVGALVMPLGAAYLIHLGYWQLTFPLLTAIAGVTMLLWLTVSFGKADDQIGWQSRSTEARTAAGAKMPVAKPKYQRYMMPFLFGGILYFLIYVGLEMSFSNYLASFLMQRTGAEETNAASVLSLFWLFMVIGRLFAGRLADRISYPVYLMASCIGTVIIFAVSAMTMSFSWLVVWTCIAGLVMSGMFAVGLVYANSRIQGLTERTTSLMVAAGGIGGAIFPRVAGWLMDSYGTTRTMWLIAGLALLMLLAFAFMAAAGKRRMDGEPEPTAVTTP</sequence>
<dbReference type="GO" id="GO:0005886">
    <property type="term" value="C:plasma membrane"/>
    <property type="evidence" value="ECO:0007669"/>
    <property type="project" value="UniProtKB-SubCell"/>
</dbReference>
<dbReference type="InterPro" id="IPR051788">
    <property type="entry name" value="MFS_Transporter"/>
</dbReference>
<dbReference type="EMBL" id="QGTQ01000021">
    <property type="protein sequence ID" value="PWV97383.1"/>
    <property type="molecule type" value="Genomic_DNA"/>
</dbReference>
<feature type="transmembrane region" description="Helical" evidence="7">
    <location>
        <begin position="372"/>
        <end position="393"/>
    </location>
</feature>
<evidence type="ECO:0000256" key="7">
    <source>
        <dbReference type="SAM" id="Phobius"/>
    </source>
</evidence>
<feature type="transmembrane region" description="Helical" evidence="7">
    <location>
        <begin position="158"/>
        <end position="177"/>
    </location>
</feature>
<dbReference type="GO" id="GO:0022857">
    <property type="term" value="F:transmembrane transporter activity"/>
    <property type="evidence" value="ECO:0007669"/>
    <property type="project" value="InterPro"/>
</dbReference>
<feature type="domain" description="Major facilitator superfamily (MFS) profile" evidence="8">
    <location>
        <begin position="4"/>
        <end position="395"/>
    </location>
</feature>
<dbReference type="OrthoDB" id="1674541at2"/>
<feature type="transmembrane region" description="Helical" evidence="7">
    <location>
        <begin position="251"/>
        <end position="271"/>
    </location>
</feature>
<dbReference type="RefSeq" id="WP_110045908.1">
    <property type="nucleotide sequence ID" value="NZ_CP054613.1"/>
</dbReference>
<feature type="transmembrane region" description="Helical" evidence="7">
    <location>
        <begin position="94"/>
        <end position="119"/>
    </location>
</feature>
<evidence type="ECO:0000259" key="8">
    <source>
        <dbReference type="PROSITE" id="PS50850"/>
    </source>
</evidence>
<comment type="similarity">
    <text evidence="2">Belongs to the major facilitator superfamily.</text>
</comment>
<evidence type="ECO:0000256" key="4">
    <source>
        <dbReference type="ARBA" id="ARBA00022692"/>
    </source>
</evidence>
<reference evidence="9 10" key="1">
    <citation type="submission" date="2018-05" db="EMBL/GenBank/DDBJ databases">
        <title>Genomic Encyclopedia of Type Strains, Phase III (KMG-III): the genomes of soil and plant-associated and newly described type strains.</title>
        <authorList>
            <person name="Whitman W."/>
        </authorList>
    </citation>
    <scope>NUCLEOTIDE SEQUENCE [LARGE SCALE GENOMIC DNA]</scope>
    <source>
        <strain evidence="9 10">CECT 5696</strain>
    </source>
</reference>
<keyword evidence="5 7" id="KW-1133">Transmembrane helix</keyword>
<feature type="transmembrane region" description="Helical" evidence="7">
    <location>
        <begin position="12"/>
        <end position="32"/>
    </location>
</feature>
<evidence type="ECO:0000256" key="2">
    <source>
        <dbReference type="ARBA" id="ARBA00008335"/>
    </source>
</evidence>
<feature type="transmembrane region" description="Helical" evidence="7">
    <location>
        <begin position="213"/>
        <end position="231"/>
    </location>
</feature>
<feature type="transmembrane region" description="Helical" evidence="7">
    <location>
        <begin position="131"/>
        <end position="152"/>
    </location>
</feature>
<dbReference type="InterPro" id="IPR036259">
    <property type="entry name" value="MFS_trans_sf"/>
</dbReference>
<dbReference type="Gene3D" id="1.20.1250.20">
    <property type="entry name" value="MFS general substrate transporter like domains"/>
    <property type="match status" value="2"/>
</dbReference>
<accession>A0A2V2YXP1</accession>
<feature type="transmembrane region" description="Helical" evidence="7">
    <location>
        <begin position="70"/>
        <end position="88"/>
    </location>
</feature>
<dbReference type="AlphaFoldDB" id="A0A2V2YXP1"/>
<evidence type="ECO:0000256" key="1">
    <source>
        <dbReference type="ARBA" id="ARBA00004651"/>
    </source>
</evidence>
<evidence type="ECO:0000313" key="9">
    <source>
        <dbReference type="EMBL" id="PWV97383.1"/>
    </source>
</evidence>
<dbReference type="Proteomes" id="UP000246635">
    <property type="component" value="Unassembled WGS sequence"/>
</dbReference>
<keyword evidence="10" id="KW-1185">Reference proteome</keyword>
<dbReference type="SUPFAM" id="SSF103473">
    <property type="entry name" value="MFS general substrate transporter"/>
    <property type="match status" value="1"/>
</dbReference>
<keyword evidence="4 7" id="KW-0812">Transmembrane</keyword>
<dbReference type="PANTHER" id="PTHR23514:SF3">
    <property type="entry name" value="BYPASS OF STOP CODON PROTEIN 6"/>
    <property type="match status" value="1"/>
</dbReference>
<dbReference type="InterPro" id="IPR011701">
    <property type="entry name" value="MFS"/>
</dbReference>
<feature type="transmembrane region" description="Helical" evidence="7">
    <location>
        <begin position="342"/>
        <end position="360"/>
    </location>
</feature>
<protein>
    <submittedName>
        <fullName evidence="9">FHS family glucose/mannose:H+ symporter-like MFS transporter</fullName>
    </submittedName>
</protein>
<dbReference type="InterPro" id="IPR020846">
    <property type="entry name" value="MFS_dom"/>
</dbReference>
<comment type="caution">
    <text evidence="9">The sequence shown here is derived from an EMBL/GenBank/DDBJ whole genome shotgun (WGS) entry which is preliminary data.</text>
</comment>
<evidence type="ECO:0000256" key="5">
    <source>
        <dbReference type="ARBA" id="ARBA00022989"/>
    </source>
</evidence>
<evidence type="ECO:0000313" key="10">
    <source>
        <dbReference type="Proteomes" id="UP000246635"/>
    </source>
</evidence>
<feature type="transmembrane region" description="Helical" evidence="7">
    <location>
        <begin position="283"/>
        <end position="302"/>
    </location>
</feature>
<feature type="transmembrane region" description="Helical" evidence="7">
    <location>
        <begin position="308"/>
        <end position="330"/>
    </location>
</feature>
<dbReference type="PROSITE" id="PS50850">
    <property type="entry name" value="MFS"/>
    <property type="match status" value="1"/>
</dbReference>
<comment type="subcellular location">
    <subcellularLocation>
        <location evidence="1">Cell membrane</location>
        <topology evidence="1">Multi-pass membrane protein</topology>
    </subcellularLocation>
</comment>
<evidence type="ECO:0000256" key="6">
    <source>
        <dbReference type="ARBA" id="ARBA00023136"/>
    </source>
</evidence>
<dbReference type="Pfam" id="PF07690">
    <property type="entry name" value="MFS_1"/>
    <property type="match status" value="1"/>
</dbReference>
<proteinExistence type="inferred from homology"/>
<gene>
    <name evidence="9" type="ORF">DFQ01_12125</name>
</gene>